<dbReference type="STRING" id="945553.A0A0D2L989"/>
<feature type="compositionally biased region" description="Basic and acidic residues" evidence="5">
    <location>
        <begin position="694"/>
        <end position="706"/>
    </location>
</feature>
<dbReference type="OrthoDB" id="3222020at2759"/>
<proteinExistence type="predicted"/>
<dbReference type="PROSITE" id="PS50135">
    <property type="entry name" value="ZF_ZZ_2"/>
    <property type="match status" value="1"/>
</dbReference>
<dbReference type="EMBL" id="KN817541">
    <property type="protein sequence ID" value="KJA23767.1"/>
    <property type="molecule type" value="Genomic_DNA"/>
</dbReference>
<accession>A0A0D2L989</accession>
<gene>
    <name evidence="7" type="ORF">HYPSUDRAFT_66143</name>
</gene>
<name>A0A0D2L989_HYPSF</name>
<evidence type="ECO:0000259" key="6">
    <source>
        <dbReference type="PROSITE" id="PS50135"/>
    </source>
</evidence>
<organism evidence="7 8">
    <name type="scientific">Hypholoma sublateritium (strain FD-334 SS-4)</name>
    <dbReference type="NCBI Taxonomy" id="945553"/>
    <lineage>
        <taxon>Eukaryota</taxon>
        <taxon>Fungi</taxon>
        <taxon>Dikarya</taxon>
        <taxon>Basidiomycota</taxon>
        <taxon>Agaricomycotina</taxon>
        <taxon>Agaricomycetes</taxon>
        <taxon>Agaricomycetidae</taxon>
        <taxon>Agaricales</taxon>
        <taxon>Agaricineae</taxon>
        <taxon>Strophariaceae</taxon>
        <taxon>Hypholoma</taxon>
    </lineage>
</organism>
<keyword evidence="1" id="KW-0479">Metal-binding</keyword>
<feature type="compositionally biased region" description="Basic and acidic residues" evidence="5">
    <location>
        <begin position="904"/>
        <end position="932"/>
    </location>
</feature>
<evidence type="ECO:0000313" key="7">
    <source>
        <dbReference type="EMBL" id="KJA23767.1"/>
    </source>
</evidence>
<reference evidence="8" key="1">
    <citation type="submission" date="2014-04" db="EMBL/GenBank/DDBJ databases">
        <title>Evolutionary Origins and Diversification of the Mycorrhizal Mutualists.</title>
        <authorList>
            <consortium name="DOE Joint Genome Institute"/>
            <consortium name="Mycorrhizal Genomics Consortium"/>
            <person name="Kohler A."/>
            <person name="Kuo A."/>
            <person name="Nagy L.G."/>
            <person name="Floudas D."/>
            <person name="Copeland A."/>
            <person name="Barry K.W."/>
            <person name="Cichocki N."/>
            <person name="Veneault-Fourrey C."/>
            <person name="LaButti K."/>
            <person name="Lindquist E.A."/>
            <person name="Lipzen A."/>
            <person name="Lundell T."/>
            <person name="Morin E."/>
            <person name="Murat C."/>
            <person name="Riley R."/>
            <person name="Ohm R."/>
            <person name="Sun H."/>
            <person name="Tunlid A."/>
            <person name="Henrissat B."/>
            <person name="Grigoriev I.V."/>
            <person name="Hibbett D.S."/>
            <person name="Martin F."/>
        </authorList>
    </citation>
    <scope>NUCLEOTIDE SEQUENCE [LARGE SCALE GENOMIC DNA]</scope>
    <source>
        <strain evidence="8">FD-334 SS-4</strain>
    </source>
</reference>
<keyword evidence="3" id="KW-0862">Zinc</keyword>
<feature type="domain" description="ZZ-type" evidence="6">
    <location>
        <begin position="794"/>
        <end position="853"/>
    </location>
</feature>
<dbReference type="Proteomes" id="UP000054270">
    <property type="component" value="Unassembled WGS sequence"/>
</dbReference>
<evidence type="ECO:0000256" key="4">
    <source>
        <dbReference type="PROSITE-ProRule" id="PRU00228"/>
    </source>
</evidence>
<feature type="compositionally biased region" description="Acidic residues" evidence="5">
    <location>
        <begin position="667"/>
        <end position="682"/>
    </location>
</feature>
<dbReference type="GO" id="GO:0008270">
    <property type="term" value="F:zinc ion binding"/>
    <property type="evidence" value="ECO:0007669"/>
    <property type="project" value="UniProtKB-KW"/>
</dbReference>
<feature type="compositionally biased region" description="Acidic residues" evidence="5">
    <location>
        <begin position="886"/>
        <end position="903"/>
    </location>
</feature>
<feature type="region of interest" description="Disordered" evidence="5">
    <location>
        <begin position="666"/>
        <end position="709"/>
    </location>
</feature>
<evidence type="ECO:0000256" key="3">
    <source>
        <dbReference type="ARBA" id="ARBA00022833"/>
    </source>
</evidence>
<keyword evidence="2 4" id="KW-0863">Zinc-finger</keyword>
<dbReference type="InterPro" id="IPR000433">
    <property type="entry name" value="Znf_ZZ"/>
</dbReference>
<sequence length="1143" mass="131415">MKNTESLYSPRVRDIEREYQLWAKAHKRIKEGPAQDGRDYVKHAKNLLPILEALSELHPIAKAVVSGFKSVVLYEQERKENDARVSVVFLAQADMMGTLLDINQLSERRKERWDDDTKDSLHADMTLSDVLLRVEKEIRACGNSMDTYYGEKRIVKFWKSLDWKERIMNHISLFEKYRILLQQTLSVQVASDVNSLVNKMDTLLLRLFAPKADWEKDVATRTRQLTKARESKELINDTASLQTLINLTKDPLLDSKDMGEDSFPGASADFRAALPTQIEQLKKDLNLSLDTLCERNQEMFELKLNFHTRQLQEAILNSAQYVVQSLSGPYDRLHNEDLRILWKEMNWIFCVDNKLFTSALFEYYLDHFSSLRHVPNEITGEFEHKIGPSEEGEHVGENMTKVTFLSRLGVLNHVDAWTLEPMAIYGERVSLSIDRDDSGFIRISEANTFTDRMPEGWSLPQWCAYAAIGWTYEARIYRKRINNILGRMFEMQAKVLPVNRCFVAISTVPQIAPFFQLLAWEPWESSDSVSETSPVPAAELRSLVHEKMKRQDEAWRRKLQSLNWTVEDETTLQLLYGKEPLESYVLQLSVLLLEYAYQVMQACTKVTVDAQEINHVLAPLRLLKRLSLSRVKGLKAQFKKEKKSKKYIGTFYGGIWDCVNQVSMGDVTDDDEDSDTDDENSDSEERSSNNSSADTRDSDADSDNDKPFSLPFEPIDIDDFAYDESVLEEFSLPLLADGCLPYLKYRPWEEHIRNLPEKDIPEEIPNTWNLDRQQVADEDDEDHGSRHDWAAFPLTFRNCNMCNKAPMTECYYGCTVCNDLDICSECYKIPIEDDEPSGHRSSHPVLRFSLHTVGIHRDWIILDAQVQIEEIRDNLRAIEWNQTLGNDDDPDDERTGGDEDDAETDRHGDTDNTSDDVHSDGDAAEDLRPRDSDDGDADAADTTFEDNAIDEPTDDANEENEVESPYTCSHCQQIILLDDVTTFYKCFRHSCRDYWVCETCADQQFTDDNPDGHEWWHSLIVLRREILVDADETVPEKKASKALNVEATDKKKRNAVSPDAIVAAIGNRISAVEEKLDGTNSMLQDTLSLLLKDRIQVTSDNFDSKPQFSNRALEERMSNLEDKVDMMVAELRNFFTSFNTTRH</sequence>
<protein>
    <recommendedName>
        <fullName evidence="6">ZZ-type domain-containing protein</fullName>
    </recommendedName>
</protein>
<dbReference type="SUPFAM" id="SSF57850">
    <property type="entry name" value="RING/U-box"/>
    <property type="match status" value="1"/>
</dbReference>
<feature type="region of interest" description="Disordered" evidence="5">
    <location>
        <begin position="882"/>
        <end position="961"/>
    </location>
</feature>
<evidence type="ECO:0000256" key="5">
    <source>
        <dbReference type="SAM" id="MobiDB-lite"/>
    </source>
</evidence>
<evidence type="ECO:0000313" key="8">
    <source>
        <dbReference type="Proteomes" id="UP000054270"/>
    </source>
</evidence>
<evidence type="ECO:0000256" key="1">
    <source>
        <dbReference type="ARBA" id="ARBA00022723"/>
    </source>
</evidence>
<dbReference type="OMA" id="WTISETS"/>
<keyword evidence="8" id="KW-1185">Reference proteome</keyword>
<evidence type="ECO:0000256" key="2">
    <source>
        <dbReference type="ARBA" id="ARBA00022771"/>
    </source>
</evidence>
<dbReference type="Gene3D" id="3.30.60.90">
    <property type="match status" value="1"/>
</dbReference>
<feature type="compositionally biased region" description="Acidic residues" evidence="5">
    <location>
        <begin position="933"/>
        <end position="961"/>
    </location>
</feature>
<dbReference type="InterPro" id="IPR043145">
    <property type="entry name" value="Znf_ZZ_sf"/>
</dbReference>
<dbReference type="AlphaFoldDB" id="A0A0D2L989"/>